<keyword evidence="2 7" id="KW-0678">Repressor</keyword>
<comment type="caution">
    <text evidence="9">The sequence shown here is derived from an EMBL/GenBank/DDBJ whole genome shotgun (WGS) entry which is preliminary data.</text>
</comment>
<dbReference type="NCBIfam" id="NF003994">
    <property type="entry name" value="PRK05472.2-3"/>
    <property type="match status" value="1"/>
</dbReference>
<reference evidence="9" key="1">
    <citation type="submission" date="2020-10" db="EMBL/GenBank/DDBJ databases">
        <authorList>
            <person name="Gilroy R."/>
        </authorList>
    </citation>
    <scope>NUCLEOTIDE SEQUENCE</scope>
    <source>
        <strain evidence="9">CHK191-8634</strain>
    </source>
</reference>
<dbReference type="InterPro" id="IPR036390">
    <property type="entry name" value="WH_DNA-bd_sf"/>
</dbReference>
<dbReference type="InterPro" id="IPR009718">
    <property type="entry name" value="Rex_DNA-bd_C_dom"/>
</dbReference>
<feature type="binding site" evidence="7">
    <location>
        <begin position="89"/>
        <end position="94"/>
    </location>
    <ligand>
        <name>NAD(+)</name>
        <dbReference type="ChEBI" id="CHEBI:57540"/>
    </ligand>
</feature>
<dbReference type="GO" id="GO:0003700">
    <property type="term" value="F:DNA-binding transcription factor activity"/>
    <property type="evidence" value="ECO:0007669"/>
    <property type="project" value="UniProtKB-UniRule"/>
</dbReference>
<comment type="subcellular location">
    <subcellularLocation>
        <location evidence="7">Cytoplasm</location>
    </subcellularLocation>
</comment>
<evidence type="ECO:0000313" key="10">
    <source>
        <dbReference type="Proteomes" id="UP000824073"/>
    </source>
</evidence>
<evidence type="ECO:0000313" key="9">
    <source>
        <dbReference type="EMBL" id="HIU43051.1"/>
    </source>
</evidence>
<keyword evidence="4 7" id="KW-0520">NAD</keyword>
<dbReference type="NCBIfam" id="NF003995">
    <property type="entry name" value="PRK05472.2-4"/>
    <property type="match status" value="1"/>
</dbReference>
<sequence length="205" mass="22770">MEKKISSAVIRRMPRYYRHLDELRLEGVERISSEVLAGKMGLTASQVRQDFNCFGGFGQQGYGYNVKTLLQSIASILHIDKGHTAVLVGVGNLGRALLRNFHFDTCGFTVTGAFDPAPEQIGRTIGSTVIRPLAELEEFVRTSHPDIAILTLPGSAAREMAAQLAEWGIRGIWNFTNIDLHLELSQIPVENVHFSESLMVLSYRL</sequence>
<dbReference type="PANTHER" id="PTHR35786:SF1">
    <property type="entry name" value="REDOX-SENSING TRANSCRIPTIONAL REPRESSOR REX 1"/>
    <property type="match status" value="1"/>
</dbReference>
<dbReference type="InterPro" id="IPR003781">
    <property type="entry name" value="CoA-bd"/>
</dbReference>
<organism evidence="9 10">
    <name type="scientific">Candidatus Ventrousia excrementavium</name>
    <dbReference type="NCBI Taxonomy" id="2840961"/>
    <lineage>
        <taxon>Bacteria</taxon>
        <taxon>Bacillati</taxon>
        <taxon>Bacillota</taxon>
        <taxon>Clostridia</taxon>
        <taxon>Eubacteriales</taxon>
        <taxon>Clostridiaceae</taxon>
        <taxon>Clostridiaceae incertae sedis</taxon>
        <taxon>Candidatus Ventrousia</taxon>
    </lineage>
</organism>
<feature type="DNA-binding region" description="H-T-H motif" evidence="7">
    <location>
        <begin position="15"/>
        <end position="54"/>
    </location>
</feature>
<name>A0A9D1IUM3_9CLOT</name>
<dbReference type="NCBIfam" id="NF003996">
    <property type="entry name" value="PRK05472.2-5"/>
    <property type="match status" value="1"/>
</dbReference>
<dbReference type="SUPFAM" id="SSF51735">
    <property type="entry name" value="NAD(P)-binding Rossmann-fold domains"/>
    <property type="match status" value="1"/>
</dbReference>
<evidence type="ECO:0000256" key="7">
    <source>
        <dbReference type="HAMAP-Rule" id="MF_01131"/>
    </source>
</evidence>
<evidence type="ECO:0000256" key="5">
    <source>
        <dbReference type="ARBA" id="ARBA00023125"/>
    </source>
</evidence>
<dbReference type="AlphaFoldDB" id="A0A9D1IUM3"/>
<evidence type="ECO:0000256" key="3">
    <source>
        <dbReference type="ARBA" id="ARBA00023015"/>
    </source>
</evidence>
<dbReference type="Pfam" id="PF02629">
    <property type="entry name" value="CoA_binding"/>
    <property type="match status" value="1"/>
</dbReference>
<dbReference type="Proteomes" id="UP000824073">
    <property type="component" value="Unassembled WGS sequence"/>
</dbReference>
<dbReference type="GO" id="GO:0045892">
    <property type="term" value="P:negative regulation of DNA-templated transcription"/>
    <property type="evidence" value="ECO:0007669"/>
    <property type="project" value="InterPro"/>
</dbReference>
<dbReference type="GO" id="GO:0003677">
    <property type="term" value="F:DNA binding"/>
    <property type="evidence" value="ECO:0007669"/>
    <property type="project" value="UniProtKB-UniRule"/>
</dbReference>
<keyword evidence="5 7" id="KW-0238">DNA-binding</keyword>
<dbReference type="InterPro" id="IPR022876">
    <property type="entry name" value="Tscrpt_rep_Rex"/>
</dbReference>
<keyword evidence="1 7" id="KW-0963">Cytoplasm</keyword>
<evidence type="ECO:0000259" key="8">
    <source>
        <dbReference type="SMART" id="SM00881"/>
    </source>
</evidence>
<protein>
    <recommendedName>
        <fullName evidence="7">Redox-sensing transcriptional repressor Rex</fullName>
    </recommendedName>
</protein>
<evidence type="ECO:0000256" key="2">
    <source>
        <dbReference type="ARBA" id="ARBA00022491"/>
    </source>
</evidence>
<proteinExistence type="inferred from homology"/>
<dbReference type="HAMAP" id="MF_01131">
    <property type="entry name" value="Rex"/>
    <property type="match status" value="1"/>
</dbReference>
<dbReference type="Gene3D" id="3.40.50.720">
    <property type="entry name" value="NAD(P)-binding Rossmann-like Domain"/>
    <property type="match status" value="1"/>
</dbReference>
<dbReference type="GO" id="GO:0005737">
    <property type="term" value="C:cytoplasm"/>
    <property type="evidence" value="ECO:0007669"/>
    <property type="project" value="UniProtKB-SubCell"/>
</dbReference>
<dbReference type="EMBL" id="DVMR01000022">
    <property type="protein sequence ID" value="HIU43051.1"/>
    <property type="molecule type" value="Genomic_DNA"/>
</dbReference>
<keyword evidence="3 7" id="KW-0805">Transcription regulation</keyword>
<evidence type="ECO:0000256" key="6">
    <source>
        <dbReference type="ARBA" id="ARBA00023163"/>
    </source>
</evidence>
<dbReference type="SMART" id="SM00881">
    <property type="entry name" value="CoA_binding"/>
    <property type="match status" value="1"/>
</dbReference>
<evidence type="ECO:0000256" key="1">
    <source>
        <dbReference type="ARBA" id="ARBA00022490"/>
    </source>
</evidence>
<dbReference type="SUPFAM" id="SSF46785">
    <property type="entry name" value="Winged helix' DNA-binding domain"/>
    <property type="match status" value="1"/>
</dbReference>
<comment type="function">
    <text evidence="7">Modulates transcription in response to changes in cellular NADH/NAD(+) redox state.</text>
</comment>
<keyword evidence="6 7" id="KW-0804">Transcription</keyword>
<evidence type="ECO:0000256" key="4">
    <source>
        <dbReference type="ARBA" id="ARBA00023027"/>
    </source>
</evidence>
<dbReference type="PANTHER" id="PTHR35786">
    <property type="entry name" value="REDOX-SENSING TRANSCRIPTIONAL REPRESSOR REX"/>
    <property type="match status" value="1"/>
</dbReference>
<reference evidence="9" key="2">
    <citation type="journal article" date="2021" name="PeerJ">
        <title>Extensive microbial diversity within the chicken gut microbiome revealed by metagenomics and culture.</title>
        <authorList>
            <person name="Gilroy R."/>
            <person name="Ravi A."/>
            <person name="Getino M."/>
            <person name="Pursley I."/>
            <person name="Horton D.L."/>
            <person name="Alikhan N.F."/>
            <person name="Baker D."/>
            <person name="Gharbi K."/>
            <person name="Hall N."/>
            <person name="Watson M."/>
            <person name="Adriaenssens E.M."/>
            <person name="Foster-Nyarko E."/>
            <person name="Jarju S."/>
            <person name="Secka A."/>
            <person name="Antonio M."/>
            <person name="Oren A."/>
            <person name="Chaudhuri R.R."/>
            <person name="La Ragione R."/>
            <person name="Hildebrand F."/>
            <person name="Pallen M.J."/>
        </authorList>
    </citation>
    <scope>NUCLEOTIDE SEQUENCE</scope>
    <source>
        <strain evidence="9">CHK191-8634</strain>
    </source>
</reference>
<feature type="domain" description="CoA-binding" evidence="8">
    <location>
        <begin position="78"/>
        <end position="179"/>
    </location>
</feature>
<comment type="similarity">
    <text evidence="7">Belongs to the transcriptional regulatory Rex family.</text>
</comment>
<dbReference type="Pfam" id="PF06971">
    <property type="entry name" value="Put_DNA-bind_N"/>
    <property type="match status" value="1"/>
</dbReference>
<dbReference type="GO" id="GO:0051775">
    <property type="term" value="P:response to redox state"/>
    <property type="evidence" value="ECO:0007669"/>
    <property type="project" value="InterPro"/>
</dbReference>
<dbReference type="InterPro" id="IPR036388">
    <property type="entry name" value="WH-like_DNA-bd_sf"/>
</dbReference>
<comment type="subunit">
    <text evidence="7">Homodimer.</text>
</comment>
<gene>
    <name evidence="7" type="primary">rex</name>
    <name evidence="9" type="ORF">IAB67_01995</name>
</gene>
<dbReference type="InterPro" id="IPR036291">
    <property type="entry name" value="NAD(P)-bd_dom_sf"/>
</dbReference>
<dbReference type="NCBIfam" id="NF003990">
    <property type="entry name" value="PRK05472.1-4"/>
    <property type="match status" value="1"/>
</dbReference>
<accession>A0A9D1IUM3</accession>
<dbReference type="Gene3D" id="1.10.10.10">
    <property type="entry name" value="Winged helix-like DNA-binding domain superfamily/Winged helix DNA-binding domain"/>
    <property type="match status" value="1"/>
</dbReference>